<name>A0AAF0EX10_9BASI</name>
<keyword evidence="3" id="KW-1185">Reference proteome</keyword>
<dbReference type="Gene3D" id="1.25.40.10">
    <property type="entry name" value="Tetratricopeptide repeat domain"/>
    <property type="match status" value="1"/>
</dbReference>
<feature type="compositionally biased region" description="Acidic residues" evidence="1">
    <location>
        <begin position="64"/>
        <end position="76"/>
    </location>
</feature>
<evidence type="ECO:0000313" key="2">
    <source>
        <dbReference type="EMBL" id="WFD36714.1"/>
    </source>
</evidence>
<proteinExistence type="predicted"/>
<dbReference type="InterPro" id="IPR011990">
    <property type="entry name" value="TPR-like_helical_dom_sf"/>
</dbReference>
<gene>
    <name evidence="2" type="ORF">MCUN1_003601</name>
</gene>
<reference evidence="2" key="1">
    <citation type="submission" date="2023-03" db="EMBL/GenBank/DDBJ databases">
        <title>Mating type loci evolution in Malassezia.</title>
        <authorList>
            <person name="Coelho M.A."/>
        </authorList>
    </citation>
    <scope>NUCLEOTIDE SEQUENCE</scope>
    <source>
        <strain evidence="2">CBS 11721</strain>
    </source>
</reference>
<feature type="region of interest" description="Disordered" evidence="1">
    <location>
        <begin position="42"/>
        <end position="79"/>
    </location>
</feature>
<dbReference type="PANTHER" id="PTHR46014">
    <property type="entry name" value="TETRATRICOPEPTIDE REPEAT PROTEIN 1"/>
    <property type="match status" value="1"/>
</dbReference>
<evidence type="ECO:0000313" key="3">
    <source>
        <dbReference type="Proteomes" id="UP001219933"/>
    </source>
</evidence>
<dbReference type="AlphaFoldDB" id="A0AAF0EX10"/>
<protein>
    <recommendedName>
        <fullName evidence="4">Tetratricopeptide repeat protein 1</fullName>
    </recommendedName>
</protein>
<organism evidence="2 3">
    <name type="scientific">Malassezia cuniculi</name>
    <dbReference type="NCBI Taxonomy" id="948313"/>
    <lineage>
        <taxon>Eukaryota</taxon>
        <taxon>Fungi</taxon>
        <taxon>Dikarya</taxon>
        <taxon>Basidiomycota</taxon>
        <taxon>Ustilaginomycotina</taxon>
        <taxon>Malasseziomycetes</taxon>
        <taxon>Malasseziales</taxon>
        <taxon>Malasseziaceae</taxon>
        <taxon>Malassezia</taxon>
    </lineage>
</organism>
<evidence type="ECO:0008006" key="4">
    <source>
        <dbReference type="Google" id="ProtNLM"/>
    </source>
</evidence>
<evidence type="ECO:0000256" key="1">
    <source>
        <dbReference type="SAM" id="MobiDB-lite"/>
    </source>
</evidence>
<dbReference type="Proteomes" id="UP001219933">
    <property type="component" value="Chromosome 5"/>
</dbReference>
<dbReference type="InterPro" id="IPR052769">
    <property type="entry name" value="TPR_domain_protein"/>
</dbReference>
<dbReference type="EMBL" id="CP119881">
    <property type="protein sequence ID" value="WFD36714.1"/>
    <property type="molecule type" value="Genomic_DNA"/>
</dbReference>
<dbReference type="PANTHER" id="PTHR46014:SF1">
    <property type="entry name" value="TETRATRICOPEPTIDE REPEAT PROTEIN 1"/>
    <property type="match status" value="1"/>
</dbReference>
<dbReference type="SUPFAM" id="SSF48452">
    <property type="entry name" value="TPR-like"/>
    <property type="match status" value="1"/>
</dbReference>
<dbReference type="SMART" id="SM00028">
    <property type="entry name" value="TPR"/>
    <property type="match status" value="3"/>
</dbReference>
<dbReference type="InterPro" id="IPR019734">
    <property type="entry name" value="TPR_rpt"/>
</dbReference>
<sequence length="236" mass="25951">MFERLPEAQALKKEGNELFVKDRFAEAAAKYNDALVRLPTIELPENDQGETGEGASDAVNADDANNDDTAEPEEGEPQGVSLEEHLANEEAINLRTALHCNLAACYLKLEQYNDAVKASTLALSDDELNVKALHRRATAYEGLGKWTDLEKALKDYQRLAELDKEGYVPTAYGPELRASLERVPKMIQLVGEAEKNEMLGKLKGIGNSILGYFGLSTDNFKMTQQPGGGYSVNLEQ</sequence>
<accession>A0AAF0EX10</accession>